<dbReference type="PANTHER" id="PTHR10219:SF25">
    <property type="entry name" value="PLECKSTRIN HOMOLOGY DOMAIN-CONTAINING FAMILY A MEMBER 8"/>
    <property type="match status" value="1"/>
</dbReference>
<dbReference type="EMBL" id="KQ085993">
    <property type="protein sequence ID" value="KLO11744.1"/>
    <property type="molecule type" value="Genomic_DNA"/>
</dbReference>
<dbReference type="InParanoid" id="A0A0H2RIT3"/>
<evidence type="ECO:0000313" key="3">
    <source>
        <dbReference type="EMBL" id="KLO11744.1"/>
    </source>
</evidence>
<evidence type="ECO:0000313" key="4">
    <source>
        <dbReference type="Proteomes" id="UP000053477"/>
    </source>
</evidence>
<feature type="domain" description="Glycolipid transfer protein" evidence="2">
    <location>
        <begin position="37"/>
        <end position="185"/>
    </location>
</feature>
<keyword evidence="1" id="KW-0813">Transport</keyword>
<dbReference type="PANTHER" id="PTHR10219">
    <property type="entry name" value="GLYCOLIPID TRANSFER PROTEIN-RELATED"/>
    <property type="match status" value="1"/>
</dbReference>
<dbReference type="SUPFAM" id="SSF110004">
    <property type="entry name" value="Glycolipid transfer protein, GLTP"/>
    <property type="match status" value="1"/>
</dbReference>
<sequence length="231" mass="24913">MPTYFEKCPSFADAVAPPAEVNAAGEAADSTASVTSIKTKEFLDAADGVVGVFVLLNSTALGLVQNDLQGNIKKLRERCENFPNTSSTLEEIVKDEAKEAEGKSDKERKKIKKATESLLWLTRGLSFTCKGLSNARKDKNQSLSASFQAAYTETLEVYHGFLVKKAIGLALKACPTRETLIAKLGGVEATEAASVEGEVSKDLEIWLAALETIVKHIQAFFLAGKYDADFA</sequence>
<dbReference type="GO" id="GO:1902388">
    <property type="term" value="F:ceramide 1-phosphate transfer activity"/>
    <property type="evidence" value="ECO:0007669"/>
    <property type="project" value="TreeGrafter"/>
</dbReference>
<evidence type="ECO:0000256" key="1">
    <source>
        <dbReference type="ARBA" id="ARBA00022448"/>
    </source>
</evidence>
<dbReference type="FunFam" id="1.10.3520.10:FF:000001">
    <property type="entry name" value="Pleckstrin domain-containing family A member 8"/>
    <property type="match status" value="1"/>
</dbReference>
<protein>
    <submittedName>
        <fullName evidence="3">Glycolipid transfer protein</fullName>
    </submittedName>
</protein>
<evidence type="ECO:0000259" key="2">
    <source>
        <dbReference type="Pfam" id="PF08718"/>
    </source>
</evidence>
<dbReference type="GO" id="GO:0005829">
    <property type="term" value="C:cytosol"/>
    <property type="evidence" value="ECO:0007669"/>
    <property type="project" value="TreeGrafter"/>
</dbReference>
<keyword evidence="4" id="KW-1185">Reference proteome</keyword>
<dbReference type="AlphaFoldDB" id="A0A0H2RIT3"/>
<name>A0A0H2RIT3_9AGAM</name>
<dbReference type="GO" id="GO:1902387">
    <property type="term" value="F:ceramide 1-phosphate binding"/>
    <property type="evidence" value="ECO:0007669"/>
    <property type="project" value="TreeGrafter"/>
</dbReference>
<organism evidence="3 4">
    <name type="scientific">Schizopora paradoxa</name>
    <dbReference type="NCBI Taxonomy" id="27342"/>
    <lineage>
        <taxon>Eukaryota</taxon>
        <taxon>Fungi</taxon>
        <taxon>Dikarya</taxon>
        <taxon>Basidiomycota</taxon>
        <taxon>Agaricomycotina</taxon>
        <taxon>Agaricomycetes</taxon>
        <taxon>Hymenochaetales</taxon>
        <taxon>Schizoporaceae</taxon>
        <taxon>Schizopora</taxon>
    </lineage>
</organism>
<dbReference type="Gene3D" id="1.10.3520.10">
    <property type="entry name" value="Glycolipid transfer protein"/>
    <property type="match status" value="1"/>
</dbReference>
<dbReference type="InterPro" id="IPR036497">
    <property type="entry name" value="GLTP_sf"/>
</dbReference>
<dbReference type="Pfam" id="PF08718">
    <property type="entry name" value="GLTP"/>
    <property type="match status" value="1"/>
</dbReference>
<proteinExistence type="predicted"/>
<dbReference type="InterPro" id="IPR014830">
    <property type="entry name" value="Glycolipid_transfer_prot_dom"/>
</dbReference>
<accession>A0A0H2RIT3</accession>
<dbReference type="Proteomes" id="UP000053477">
    <property type="component" value="Unassembled WGS sequence"/>
</dbReference>
<dbReference type="OrthoDB" id="205255at2759"/>
<dbReference type="GO" id="GO:0016020">
    <property type="term" value="C:membrane"/>
    <property type="evidence" value="ECO:0007669"/>
    <property type="project" value="TreeGrafter"/>
</dbReference>
<gene>
    <name evidence="3" type="ORF">SCHPADRAFT_905769</name>
</gene>
<dbReference type="STRING" id="27342.A0A0H2RIT3"/>
<reference evidence="3 4" key="1">
    <citation type="submission" date="2015-04" db="EMBL/GenBank/DDBJ databases">
        <title>Complete genome sequence of Schizopora paradoxa KUC8140, a cosmopolitan wood degrader in East Asia.</title>
        <authorList>
            <consortium name="DOE Joint Genome Institute"/>
            <person name="Min B."/>
            <person name="Park H."/>
            <person name="Jang Y."/>
            <person name="Kim J.-J."/>
            <person name="Kim K.H."/>
            <person name="Pangilinan J."/>
            <person name="Lipzen A."/>
            <person name="Riley R."/>
            <person name="Grigoriev I.V."/>
            <person name="Spatafora J.W."/>
            <person name="Choi I.-G."/>
        </authorList>
    </citation>
    <scope>NUCLEOTIDE SEQUENCE [LARGE SCALE GENOMIC DNA]</scope>
    <source>
        <strain evidence="3 4">KUC8140</strain>
    </source>
</reference>